<dbReference type="Gene3D" id="3.30.450.20">
    <property type="entry name" value="PAS domain"/>
    <property type="match status" value="1"/>
</dbReference>
<feature type="domain" description="PAS" evidence="11">
    <location>
        <begin position="1"/>
        <end position="42"/>
    </location>
</feature>
<dbReference type="Proteomes" id="UP000264006">
    <property type="component" value="Chromosome"/>
</dbReference>
<dbReference type="FunFam" id="1.10.287.130:FF:000001">
    <property type="entry name" value="Two-component sensor histidine kinase"/>
    <property type="match status" value="1"/>
</dbReference>
<dbReference type="PANTHER" id="PTHR43711">
    <property type="entry name" value="TWO-COMPONENT HISTIDINE KINASE"/>
    <property type="match status" value="1"/>
</dbReference>
<dbReference type="InterPro" id="IPR000014">
    <property type="entry name" value="PAS"/>
</dbReference>
<dbReference type="CDD" id="cd00075">
    <property type="entry name" value="HATPase"/>
    <property type="match status" value="1"/>
</dbReference>
<feature type="domain" description="Histidine kinase" evidence="10">
    <location>
        <begin position="130"/>
        <end position="342"/>
    </location>
</feature>
<evidence type="ECO:0000256" key="7">
    <source>
        <dbReference type="ARBA" id="ARBA00022777"/>
    </source>
</evidence>
<dbReference type="PROSITE" id="PS50109">
    <property type="entry name" value="HIS_KIN"/>
    <property type="match status" value="1"/>
</dbReference>
<evidence type="ECO:0000259" key="10">
    <source>
        <dbReference type="PROSITE" id="PS50109"/>
    </source>
</evidence>
<organism evidence="12 13">
    <name type="scientific">Euzebya pacifica</name>
    <dbReference type="NCBI Taxonomy" id="1608957"/>
    <lineage>
        <taxon>Bacteria</taxon>
        <taxon>Bacillati</taxon>
        <taxon>Actinomycetota</taxon>
        <taxon>Nitriliruptoria</taxon>
        <taxon>Euzebyales</taxon>
    </lineage>
</organism>
<evidence type="ECO:0000256" key="8">
    <source>
        <dbReference type="ARBA" id="ARBA00023012"/>
    </source>
</evidence>
<keyword evidence="7 12" id="KW-0418">Kinase</keyword>
<dbReference type="SUPFAM" id="SSF55874">
    <property type="entry name" value="ATPase domain of HSP90 chaperone/DNA topoisomerase II/histidine kinase"/>
    <property type="match status" value="1"/>
</dbReference>
<keyword evidence="8" id="KW-0902">Two-component regulatory system</keyword>
<comment type="catalytic activity">
    <reaction evidence="1">
        <text>ATP + protein L-histidine = ADP + protein N-phospho-L-histidine.</text>
        <dbReference type="EC" id="2.7.13.3"/>
    </reaction>
</comment>
<dbReference type="SUPFAM" id="SSF47384">
    <property type="entry name" value="Homodimeric domain of signal transducing histidine kinase"/>
    <property type="match status" value="1"/>
</dbReference>
<dbReference type="GO" id="GO:0000155">
    <property type="term" value="F:phosphorelay sensor kinase activity"/>
    <property type="evidence" value="ECO:0007669"/>
    <property type="project" value="InterPro"/>
</dbReference>
<accession>A0A346XWB7</accession>
<evidence type="ECO:0000256" key="5">
    <source>
        <dbReference type="ARBA" id="ARBA00022553"/>
    </source>
</evidence>
<sequence length="361" mass="39017">MAALELIADAAVIVGSDGAVTYANTQALRLLRLSADRVVGQQADHVLRLRTEDGADWWATCTPMQADAALLPRIAEQELTLVGAGTSRAVAMTGARLADDAGRTAQLVLTIRRADARRRRDVARSDLVSTVSHELRSPLTSVKGFTKTLLAKWDRFNDEQKKQMLATVNEDADRVTRLLGELLAVSRIDAGRLQLKRQMIDMAATAARVGERVEAGVGHGRTITVDIGELPQLYADPDRVEQILSNLLENAIRYTGGKITITASETEEFVEVAVADEGDGIPEEFLNPIFTKFFRKPGERKQGTGLGLYITKGLVQAHGGEIVVESTPGSGSVFRFTLPKGGLELAGIDLSALRHTNGDSH</sequence>
<dbReference type="InterPro" id="IPR036890">
    <property type="entry name" value="HATPase_C_sf"/>
</dbReference>
<dbReference type="GO" id="GO:0005886">
    <property type="term" value="C:plasma membrane"/>
    <property type="evidence" value="ECO:0007669"/>
    <property type="project" value="UniProtKB-SubCell"/>
</dbReference>
<dbReference type="EMBL" id="CP031165">
    <property type="protein sequence ID" value="AXV06514.1"/>
    <property type="molecule type" value="Genomic_DNA"/>
</dbReference>
<keyword evidence="13" id="KW-1185">Reference proteome</keyword>
<protein>
    <recommendedName>
        <fullName evidence="4">histidine kinase</fullName>
        <ecNumber evidence="4">2.7.13.3</ecNumber>
    </recommendedName>
</protein>
<proteinExistence type="predicted"/>
<dbReference type="Pfam" id="PF02518">
    <property type="entry name" value="HATPase_c"/>
    <property type="match status" value="1"/>
</dbReference>
<dbReference type="SMART" id="SM00387">
    <property type="entry name" value="HATPase_c"/>
    <property type="match status" value="1"/>
</dbReference>
<evidence type="ECO:0000259" key="11">
    <source>
        <dbReference type="PROSITE" id="PS50112"/>
    </source>
</evidence>
<keyword evidence="9" id="KW-0472">Membrane</keyword>
<dbReference type="InterPro" id="IPR003594">
    <property type="entry name" value="HATPase_dom"/>
</dbReference>
<dbReference type="FunFam" id="3.30.565.10:FF:000006">
    <property type="entry name" value="Sensor histidine kinase WalK"/>
    <property type="match status" value="1"/>
</dbReference>
<evidence type="ECO:0000256" key="6">
    <source>
        <dbReference type="ARBA" id="ARBA00022679"/>
    </source>
</evidence>
<dbReference type="InterPro" id="IPR036097">
    <property type="entry name" value="HisK_dim/P_sf"/>
</dbReference>
<evidence type="ECO:0000256" key="1">
    <source>
        <dbReference type="ARBA" id="ARBA00000085"/>
    </source>
</evidence>
<name>A0A346XWB7_9ACTN</name>
<dbReference type="InterPro" id="IPR004358">
    <property type="entry name" value="Sig_transdc_His_kin-like_C"/>
</dbReference>
<dbReference type="InterPro" id="IPR005467">
    <property type="entry name" value="His_kinase_dom"/>
</dbReference>
<dbReference type="PANTHER" id="PTHR43711:SF1">
    <property type="entry name" value="HISTIDINE KINASE 1"/>
    <property type="match status" value="1"/>
</dbReference>
<evidence type="ECO:0000256" key="3">
    <source>
        <dbReference type="ARBA" id="ARBA00004236"/>
    </source>
</evidence>
<dbReference type="PRINTS" id="PR00344">
    <property type="entry name" value="BCTRLSENSOR"/>
</dbReference>
<evidence type="ECO:0000256" key="9">
    <source>
        <dbReference type="ARBA" id="ARBA00023136"/>
    </source>
</evidence>
<comment type="cofactor">
    <cofactor evidence="2">
        <name>a divalent metal cation</name>
        <dbReference type="ChEBI" id="CHEBI:60240"/>
    </cofactor>
</comment>
<dbReference type="EC" id="2.7.13.3" evidence="4"/>
<dbReference type="AlphaFoldDB" id="A0A346XWB7"/>
<comment type="subcellular location">
    <subcellularLocation>
        <location evidence="3">Cell membrane</location>
    </subcellularLocation>
</comment>
<evidence type="ECO:0000313" key="13">
    <source>
        <dbReference type="Proteomes" id="UP000264006"/>
    </source>
</evidence>
<dbReference type="GO" id="GO:0005509">
    <property type="term" value="F:calcium ion binding"/>
    <property type="evidence" value="ECO:0007669"/>
    <property type="project" value="UniProtKB-ARBA"/>
</dbReference>
<evidence type="ECO:0000313" key="12">
    <source>
        <dbReference type="EMBL" id="AXV06514.1"/>
    </source>
</evidence>
<dbReference type="SMART" id="SM00388">
    <property type="entry name" value="HisKA"/>
    <property type="match status" value="1"/>
</dbReference>
<keyword evidence="6" id="KW-0808">Transferase</keyword>
<dbReference type="Gene3D" id="1.10.287.130">
    <property type="match status" value="1"/>
</dbReference>
<evidence type="ECO:0000256" key="4">
    <source>
        <dbReference type="ARBA" id="ARBA00012438"/>
    </source>
</evidence>
<dbReference type="InterPro" id="IPR050736">
    <property type="entry name" value="Sensor_HK_Regulatory"/>
</dbReference>
<dbReference type="PROSITE" id="PS50112">
    <property type="entry name" value="PAS"/>
    <property type="match status" value="1"/>
</dbReference>
<dbReference type="Pfam" id="PF00512">
    <property type="entry name" value="HisKA"/>
    <property type="match status" value="1"/>
</dbReference>
<dbReference type="CDD" id="cd00082">
    <property type="entry name" value="HisKA"/>
    <property type="match status" value="1"/>
</dbReference>
<dbReference type="InterPro" id="IPR003661">
    <property type="entry name" value="HisK_dim/P_dom"/>
</dbReference>
<gene>
    <name evidence="12" type="ORF">DVS28_a1823</name>
</gene>
<dbReference type="Gene3D" id="3.30.565.10">
    <property type="entry name" value="Histidine kinase-like ATPase, C-terminal domain"/>
    <property type="match status" value="1"/>
</dbReference>
<reference evidence="12 13" key="1">
    <citation type="submission" date="2018-09" db="EMBL/GenBank/DDBJ databases">
        <title>Complete genome sequence of Euzebya sp. DY32-46 isolated from seawater of Pacific Ocean.</title>
        <authorList>
            <person name="Xu L."/>
            <person name="Wu Y.-H."/>
            <person name="Xu X.-W."/>
        </authorList>
    </citation>
    <scope>NUCLEOTIDE SEQUENCE [LARGE SCALE GENOMIC DNA]</scope>
    <source>
        <strain evidence="12 13">DY32-46</strain>
    </source>
</reference>
<evidence type="ECO:0000256" key="2">
    <source>
        <dbReference type="ARBA" id="ARBA00001968"/>
    </source>
</evidence>
<dbReference type="SUPFAM" id="SSF55785">
    <property type="entry name" value="PYP-like sensor domain (PAS domain)"/>
    <property type="match status" value="1"/>
</dbReference>
<dbReference type="KEGG" id="euz:DVS28_a1823"/>
<keyword evidence="5" id="KW-0597">Phosphoprotein</keyword>
<dbReference type="InterPro" id="IPR035965">
    <property type="entry name" value="PAS-like_dom_sf"/>
</dbReference>